<keyword evidence="2" id="KW-0238">DNA-binding</keyword>
<dbReference type="SMART" id="SM00342">
    <property type="entry name" value="HTH_ARAC"/>
    <property type="match status" value="1"/>
</dbReference>
<dbReference type="Gene3D" id="2.60.120.280">
    <property type="entry name" value="Regulatory protein AraC"/>
    <property type="match status" value="1"/>
</dbReference>
<dbReference type="Proteomes" id="UP000094067">
    <property type="component" value="Unassembled WGS sequence"/>
</dbReference>
<dbReference type="InterPro" id="IPR003313">
    <property type="entry name" value="AraC-bd"/>
</dbReference>
<dbReference type="PANTHER" id="PTHR43280:SF2">
    <property type="entry name" value="HTH-TYPE TRANSCRIPTIONAL REGULATOR EXSA"/>
    <property type="match status" value="1"/>
</dbReference>
<sequence length="329" mass="37866">MFDQIFFTQVQFPTPVTPAEVERQMSRNAQNLQEKENGTQEELPANMRNADYFVFGKMDTFSRPPVTDFALENLFYMEAFSIFTCPKGFFTNRKDYQSFLIIYTYEGNGALEYMGKSYSLGPGDGFFIDCRVPHLYRTVGDVWKHGVFHLNGPLVPALFSRYMENGSVSFYQPFTGNYQKMLEELLSIYGSVQPCRDWLASDCISSILTDLLRNASAEKETDSPVPENLRYLIAYMEKHFTQALTLDFLSRFSGISKYYLSREFKKYTGYSPNDYLISLRVEHAKFLLRSTTLPANKIALTAGFHDINNFTNLFRKKTGMTPGGYRKSC</sequence>
<dbReference type="PROSITE" id="PS01124">
    <property type="entry name" value="HTH_ARAC_FAMILY_2"/>
    <property type="match status" value="1"/>
</dbReference>
<dbReference type="SUPFAM" id="SSF51215">
    <property type="entry name" value="Regulatory protein AraC"/>
    <property type="match status" value="1"/>
</dbReference>
<evidence type="ECO:0000313" key="6">
    <source>
        <dbReference type="Proteomes" id="UP000094067"/>
    </source>
</evidence>
<dbReference type="Pfam" id="PF12833">
    <property type="entry name" value="HTH_18"/>
    <property type="match status" value="1"/>
</dbReference>
<dbReference type="RefSeq" id="WP_069153642.1">
    <property type="nucleotide sequence ID" value="NZ_MCGH01000003.1"/>
</dbReference>
<dbReference type="Gene3D" id="1.10.10.60">
    <property type="entry name" value="Homeodomain-like"/>
    <property type="match status" value="2"/>
</dbReference>
<evidence type="ECO:0000256" key="1">
    <source>
        <dbReference type="ARBA" id="ARBA00023015"/>
    </source>
</evidence>
<dbReference type="EMBL" id="MCGH01000003">
    <property type="protein sequence ID" value="ODM03073.1"/>
    <property type="molecule type" value="Genomic_DNA"/>
</dbReference>
<dbReference type="SUPFAM" id="SSF46689">
    <property type="entry name" value="Homeodomain-like"/>
    <property type="match status" value="2"/>
</dbReference>
<dbReference type="PATRIC" id="fig|1432052.4.peg.4286"/>
<keyword evidence="3" id="KW-0804">Transcription</keyword>
<feature type="domain" description="HTH araC/xylS-type" evidence="4">
    <location>
        <begin position="230"/>
        <end position="328"/>
    </location>
</feature>
<proteinExistence type="predicted"/>
<comment type="caution">
    <text evidence="5">The sequence shown here is derived from an EMBL/GenBank/DDBJ whole genome shotgun (WGS) entry which is preliminary data.</text>
</comment>
<name>A0A1E3A2S3_9FIRM</name>
<dbReference type="InterPro" id="IPR037923">
    <property type="entry name" value="HTH-like"/>
</dbReference>
<dbReference type="InterPro" id="IPR009057">
    <property type="entry name" value="Homeodomain-like_sf"/>
</dbReference>
<evidence type="ECO:0000256" key="3">
    <source>
        <dbReference type="ARBA" id="ARBA00023163"/>
    </source>
</evidence>
<organism evidence="5 6">
    <name type="scientific">Eisenbergiella tayi</name>
    <dbReference type="NCBI Taxonomy" id="1432052"/>
    <lineage>
        <taxon>Bacteria</taxon>
        <taxon>Bacillati</taxon>
        <taxon>Bacillota</taxon>
        <taxon>Clostridia</taxon>
        <taxon>Lachnospirales</taxon>
        <taxon>Lachnospiraceae</taxon>
        <taxon>Eisenbergiella</taxon>
    </lineage>
</organism>
<gene>
    <name evidence="5" type="primary">soxS_8</name>
    <name evidence="5" type="ORF">BEI61_03867</name>
</gene>
<reference evidence="5 6" key="1">
    <citation type="submission" date="2016-07" db="EMBL/GenBank/DDBJ databases">
        <title>Characterization of isolates of Eisenbergiella tayi derived from blood cultures, using whole genome sequencing.</title>
        <authorList>
            <person name="Burdz T."/>
            <person name="Wiebe D."/>
            <person name="Huynh C."/>
            <person name="Bernard K."/>
        </authorList>
    </citation>
    <scope>NUCLEOTIDE SEQUENCE [LARGE SCALE GENOMIC DNA]</scope>
    <source>
        <strain evidence="5 6">NML 110608</strain>
    </source>
</reference>
<evidence type="ECO:0000259" key="4">
    <source>
        <dbReference type="PROSITE" id="PS01124"/>
    </source>
</evidence>
<dbReference type="GO" id="GO:0003700">
    <property type="term" value="F:DNA-binding transcription factor activity"/>
    <property type="evidence" value="ECO:0007669"/>
    <property type="project" value="InterPro"/>
</dbReference>
<accession>A0A1E3A2S3</accession>
<keyword evidence="1" id="KW-0805">Transcription regulation</keyword>
<evidence type="ECO:0000313" key="5">
    <source>
        <dbReference type="EMBL" id="ODM03073.1"/>
    </source>
</evidence>
<dbReference type="AlphaFoldDB" id="A0A1E3A2S3"/>
<dbReference type="InterPro" id="IPR018060">
    <property type="entry name" value="HTH_AraC"/>
</dbReference>
<dbReference type="GO" id="GO:0043565">
    <property type="term" value="F:sequence-specific DNA binding"/>
    <property type="evidence" value="ECO:0007669"/>
    <property type="project" value="InterPro"/>
</dbReference>
<evidence type="ECO:0000256" key="2">
    <source>
        <dbReference type="ARBA" id="ARBA00023125"/>
    </source>
</evidence>
<dbReference type="Pfam" id="PF02311">
    <property type="entry name" value="AraC_binding"/>
    <property type="match status" value="1"/>
</dbReference>
<protein>
    <submittedName>
        <fullName evidence="5">Regulatory protein SoxS</fullName>
    </submittedName>
</protein>
<dbReference type="PANTHER" id="PTHR43280">
    <property type="entry name" value="ARAC-FAMILY TRANSCRIPTIONAL REGULATOR"/>
    <property type="match status" value="1"/>
</dbReference>